<organism evidence="5 6">
    <name type="scientific">Roseibium album</name>
    <dbReference type="NCBI Taxonomy" id="311410"/>
    <lineage>
        <taxon>Bacteria</taxon>
        <taxon>Pseudomonadati</taxon>
        <taxon>Pseudomonadota</taxon>
        <taxon>Alphaproteobacteria</taxon>
        <taxon>Hyphomicrobiales</taxon>
        <taxon>Stappiaceae</taxon>
        <taxon>Roseibium</taxon>
    </lineage>
</organism>
<evidence type="ECO:0000259" key="4">
    <source>
        <dbReference type="PROSITE" id="PS50111"/>
    </source>
</evidence>
<dbReference type="PANTHER" id="PTHR32089:SF112">
    <property type="entry name" value="LYSOZYME-LIKE PROTEIN-RELATED"/>
    <property type="match status" value="1"/>
</dbReference>
<dbReference type="EMBL" id="CXWC01000011">
    <property type="protein sequence ID" value="CTQ73318.1"/>
    <property type="molecule type" value="Genomic_DNA"/>
</dbReference>
<dbReference type="SMART" id="SM00283">
    <property type="entry name" value="MA"/>
    <property type="match status" value="1"/>
</dbReference>
<protein>
    <submittedName>
        <fullName evidence="5">Methyl-accepting chemotaxis protein 2</fullName>
    </submittedName>
</protein>
<evidence type="ECO:0000313" key="5">
    <source>
        <dbReference type="EMBL" id="CTQ73318.1"/>
    </source>
</evidence>
<accession>A0A0M6ZES1</accession>
<dbReference type="Gene3D" id="1.10.287.950">
    <property type="entry name" value="Methyl-accepting chemotaxis protein"/>
    <property type="match status" value="1"/>
</dbReference>
<evidence type="ECO:0000256" key="2">
    <source>
        <dbReference type="ARBA" id="ARBA00029447"/>
    </source>
</evidence>
<proteinExistence type="inferred from homology"/>
<dbReference type="AlphaFoldDB" id="A0A0M6ZES1"/>
<evidence type="ECO:0000256" key="3">
    <source>
        <dbReference type="PROSITE-ProRule" id="PRU00284"/>
    </source>
</evidence>
<gene>
    <name evidence="5" type="primary">mcp2_2</name>
    <name evidence="5" type="ORF">LA5096_03610</name>
</gene>
<dbReference type="PROSITE" id="PS50111">
    <property type="entry name" value="CHEMOTAXIS_TRANSDUC_2"/>
    <property type="match status" value="1"/>
</dbReference>
<dbReference type="GeneID" id="97670948"/>
<dbReference type="Pfam" id="PF00015">
    <property type="entry name" value="MCPsignal"/>
    <property type="match status" value="1"/>
</dbReference>
<feature type="domain" description="Methyl-accepting transducer" evidence="4">
    <location>
        <begin position="434"/>
        <end position="649"/>
    </location>
</feature>
<dbReference type="RefSeq" id="WP_055111578.1">
    <property type="nucleotide sequence ID" value="NZ_CXWA01000006.1"/>
</dbReference>
<reference evidence="6" key="1">
    <citation type="submission" date="2015-07" db="EMBL/GenBank/DDBJ databases">
        <authorList>
            <person name="Rodrigo-Torres Lidia"/>
            <person name="Arahal R.David."/>
        </authorList>
    </citation>
    <scope>NUCLEOTIDE SEQUENCE [LARGE SCALE GENOMIC DNA]</scope>
    <source>
        <strain evidence="6">CECT 5096</strain>
    </source>
</reference>
<dbReference type="GO" id="GO:0006935">
    <property type="term" value="P:chemotaxis"/>
    <property type="evidence" value="ECO:0007669"/>
    <property type="project" value="InterPro"/>
</dbReference>
<dbReference type="Gene3D" id="6.10.340.10">
    <property type="match status" value="1"/>
</dbReference>
<dbReference type="InterPro" id="IPR013587">
    <property type="entry name" value="Nitrate/nitrite_sensing"/>
</dbReference>
<dbReference type="Pfam" id="PF08376">
    <property type="entry name" value="NIT"/>
    <property type="match status" value="1"/>
</dbReference>
<dbReference type="STRING" id="311410.LA5095_00470"/>
<dbReference type="PANTHER" id="PTHR32089">
    <property type="entry name" value="METHYL-ACCEPTING CHEMOTAXIS PROTEIN MCPB"/>
    <property type="match status" value="1"/>
</dbReference>
<dbReference type="InterPro" id="IPR004089">
    <property type="entry name" value="MCPsignal_dom"/>
</dbReference>
<dbReference type="Proteomes" id="UP000049983">
    <property type="component" value="Unassembled WGS sequence"/>
</dbReference>
<keyword evidence="1 3" id="KW-0807">Transducer</keyword>
<evidence type="ECO:0000313" key="6">
    <source>
        <dbReference type="Proteomes" id="UP000049983"/>
    </source>
</evidence>
<dbReference type="OrthoDB" id="5349256at2"/>
<dbReference type="InterPro" id="IPR004090">
    <property type="entry name" value="Chemotax_Me-accpt_rcpt"/>
</dbReference>
<dbReference type="GO" id="GO:0016020">
    <property type="term" value="C:membrane"/>
    <property type="evidence" value="ECO:0007669"/>
    <property type="project" value="InterPro"/>
</dbReference>
<dbReference type="SUPFAM" id="SSF58104">
    <property type="entry name" value="Methyl-accepting chemotaxis protein (MCP) signaling domain"/>
    <property type="match status" value="1"/>
</dbReference>
<keyword evidence="6" id="KW-1185">Reference proteome</keyword>
<comment type="similarity">
    <text evidence="2">Belongs to the methyl-accepting chemotaxis (MCP) protein family.</text>
</comment>
<evidence type="ECO:0000256" key="1">
    <source>
        <dbReference type="ARBA" id="ARBA00023224"/>
    </source>
</evidence>
<dbReference type="GO" id="GO:0007165">
    <property type="term" value="P:signal transduction"/>
    <property type="evidence" value="ECO:0007669"/>
    <property type="project" value="UniProtKB-KW"/>
</dbReference>
<sequence>MLKSIRMQIALLAIVPLLAYGVATFIALNEAYTESRVAADIYPTALMAEKSEAVLHELQKERGRTAVLLASGYSDEPRALLDRQRGATDKALDDLRKTVVDFNVGNPKLVEEVRATASGLDTIAGHRSGIDGRILNGKQNLEFYSGKIRDLILIIQEAQHASADPEYAEQMTPFLLLTEAIEAGGLERALGAQLFTIIEKNEEIPVDRFLAYFDRLSVETTFLENFKSVATPEELASYNQIVVGPAVNQIAEWRSVLRNLPQTQDGQGIEGSVWFGKATERLNLIRETSLGMLKAGELRAQELAAAAISHLNYVIAETLAVILLTLAICVWQLRGVNGVLANLTANLVRISNGDIEFKMPYGERSDVIGDLARAGGVFQENARVRQKLETEAAKERDRERMRQNHVEELINKFKDLMNSVTGEVHEKTGTMTEIAARVRSISQEASGAATQARDASASSSNNVQTVAAAAEEMSAAIQEIMSQADRANTVISDATGVAQRTDQSVSSLAEAVEKIGTVVEMIRAIAEQTNLLALNATIEAARAGEAGKGFAVVAAEVKELSTQTAKATEEISSQISSVQGLTDEAVGSIRKISGSIEMISEVTSAITTAVGEQSVATQEISQSITMAASETSNAVNSAESVDQAVQTTAGEAQIVDRISGEVKDVADQMAKGIEGFLVEMAQDVEERRRASRTLETGQTVTLTTQDGREITTSLVNSSEGGVAVTSFEGADVGMRITYEDASGDRHPMEVRWVKDGIAGLKINAAEDHLYAAA</sequence>
<dbReference type="GO" id="GO:0004888">
    <property type="term" value="F:transmembrane signaling receptor activity"/>
    <property type="evidence" value="ECO:0007669"/>
    <property type="project" value="InterPro"/>
</dbReference>
<dbReference type="PRINTS" id="PR00260">
    <property type="entry name" value="CHEMTRNSDUCR"/>
</dbReference>
<name>A0A0M6ZES1_9HYPH</name>